<keyword evidence="3 11" id="KW-1133">Transmembrane helix</keyword>
<evidence type="ECO:0000256" key="4">
    <source>
        <dbReference type="ARBA" id="ARBA00023040"/>
    </source>
</evidence>
<keyword evidence="2 11" id="KW-0812">Transmembrane</keyword>
<dbReference type="InterPro" id="IPR001828">
    <property type="entry name" value="ANF_lig-bd_rcpt"/>
</dbReference>
<feature type="coiled-coil region" evidence="9">
    <location>
        <begin position="714"/>
        <end position="741"/>
    </location>
</feature>
<evidence type="ECO:0000259" key="13">
    <source>
        <dbReference type="PROSITE" id="PS50259"/>
    </source>
</evidence>
<evidence type="ECO:0000256" key="11">
    <source>
        <dbReference type="SAM" id="Phobius"/>
    </source>
</evidence>
<dbReference type="GO" id="GO:0004965">
    <property type="term" value="F:G protein-coupled GABA receptor activity"/>
    <property type="evidence" value="ECO:0007669"/>
    <property type="project" value="InterPro"/>
</dbReference>
<feature type="signal peptide" evidence="12">
    <location>
        <begin position="1"/>
        <end position="22"/>
    </location>
</feature>
<dbReference type="EnsemblMetazoa" id="Aqu2.1.22999_001">
    <property type="protein sequence ID" value="Aqu2.1.22999_001"/>
    <property type="gene ID" value="Aqu2.1.22999"/>
</dbReference>
<dbReference type="Pfam" id="PF01094">
    <property type="entry name" value="ANF_receptor"/>
    <property type="match status" value="1"/>
</dbReference>
<reference evidence="14" key="1">
    <citation type="submission" date="2017-05" db="UniProtKB">
        <authorList>
            <consortium name="EnsemblMetazoa"/>
        </authorList>
    </citation>
    <scope>IDENTIFICATION</scope>
</reference>
<dbReference type="PANTHER" id="PTHR10519">
    <property type="entry name" value="GABA-B RECEPTOR"/>
    <property type="match status" value="1"/>
</dbReference>
<evidence type="ECO:0000256" key="1">
    <source>
        <dbReference type="ARBA" id="ARBA00004141"/>
    </source>
</evidence>
<evidence type="ECO:0000256" key="10">
    <source>
        <dbReference type="SAM" id="MobiDB-lite"/>
    </source>
</evidence>
<sequence length="859" mass="96297">MLYFSFFLSSLLLSSSIIQTDGNANKTPLRLQILVPAEKNPTYWDGGVIPAMLMALDDVNNASHILSNYTLTANISDTKAVQDFHESFKSTLGTGPTGTCSGRADNDNPVLFSFTGDPQIPLMQIKSKKIRIIYGFFYEDKAVLVMCYARKLGLTTNNHLWILPGWFSESWMDSANTLDWSPYNCSCNSDEIMEAAKYSLLVDAFSQLTDATLVSDSGYTNASYFKEYYSRRDSYFNITNATPSYDIPIELSSNAMYDAVWATALSLNATETKLQSMGRNLSEFEYSDSTFTFLRDTFSSNISKMVTENMKNLDFIGVSGRVTFDGNGTRLTYTQISQYVPGTRMINGTERDVLNTVRLAIYNETETGLDITYVVEPKWRLGRPPTDRSRPVSILISPAVIYTMDTVLAIGIIIAVVLLVFQIVTIRKPLMANSAPYINIILIIGCIVMMGSSILLGIDSGTPQVTDGDRDKILDEIGPSAKNRYAIICMTRVWLLTIGFTLSFGSLFAKTWQVYRVYTKADLGKQPFKMWNFFIIMAIQLTIDAIFLSIWIGVFRFSHRIYEEDNEAENAIRKHEYCYCDNFSYLVGSLYVYKGLLVVFGLFLAYESRNVKYTFINDSRFVSIAMYIVVVLIAISAPLSLVLADQHFIIDPSYAIAVLLIFITCMSCLMILYIPKFYYLAKGADTMVPSSKNEAFLPVDNLQLGHTDVNPEDVQSAEQKIKQLKEQVKQREIELLSLARRASDQDSGVLCASTEDTGADGSNRGSESPATMQTLQDTVTTVSSEGNGGDTINNNDVEEEENEGEREGERHEKLPQEMEEGRQEKDVKERGDDDEEDINVAPLTRKKTVTIADVEEIEL</sequence>
<feature type="transmembrane region" description="Helical" evidence="11">
    <location>
        <begin position="621"/>
        <end position="642"/>
    </location>
</feature>
<dbReference type="SUPFAM" id="SSF53822">
    <property type="entry name" value="Periplasmic binding protein-like I"/>
    <property type="match status" value="1"/>
</dbReference>
<dbReference type="InterPro" id="IPR002455">
    <property type="entry name" value="GPCR3_GABA-B"/>
</dbReference>
<keyword evidence="4" id="KW-0297">G-protein coupled receptor</keyword>
<feature type="transmembrane region" description="Helical" evidence="11">
    <location>
        <begin position="591"/>
        <end position="609"/>
    </location>
</feature>
<dbReference type="OrthoDB" id="2150267at2759"/>
<evidence type="ECO:0000256" key="6">
    <source>
        <dbReference type="ARBA" id="ARBA00023170"/>
    </source>
</evidence>
<evidence type="ECO:0000256" key="8">
    <source>
        <dbReference type="ARBA" id="ARBA00023224"/>
    </source>
</evidence>
<organism evidence="14">
    <name type="scientific">Amphimedon queenslandica</name>
    <name type="common">Sponge</name>
    <dbReference type="NCBI Taxonomy" id="400682"/>
    <lineage>
        <taxon>Eukaryota</taxon>
        <taxon>Metazoa</taxon>
        <taxon>Porifera</taxon>
        <taxon>Demospongiae</taxon>
        <taxon>Heteroscleromorpha</taxon>
        <taxon>Haplosclerida</taxon>
        <taxon>Niphatidae</taxon>
        <taxon>Amphimedon</taxon>
    </lineage>
</organism>
<keyword evidence="7" id="KW-0325">Glycoprotein</keyword>
<comment type="subcellular location">
    <subcellularLocation>
        <location evidence="1">Membrane</location>
        <topology evidence="1">Multi-pass membrane protein</topology>
    </subcellularLocation>
</comment>
<feature type="transmembrane region" description="Helical" evidence="11">
    <location>
        <begin position="485"/>
        <end position="509"/>
    </location>
</feature>
<protein>
    <recommendedName>
        <fullName evidence="13">G-protein coupled receptors family 3 profile domain-containing protein</fullName>
    </recommendedName>
</protein>
<dbReference type="Gene3D" id="3.40.50.2300">
    <property type="match status" value="1"/>
</dbReference>
<keyword evidence="6" id="KW-0675">Receptor</keyword>
<dbReference type="GO" id="GO:0007214">
    <property type="term" value="P:gamma-aminobutyric acid signaling pathway"/>
    <property type="evidence" value="ECO:0007669"/>
    <property type="project" value="TreeGrafter"/>
</dbReference>
<keyword evidence="9" id="KW-0175">Coiled coil</keyword>
<feature type="transmembrane region" description="Helical" evidence="11">
    <location>
        <begin position="437"/>
        <end position="458"/>
    </location>
</feature>
<dbReference type="AlphaFoldDB" id="A0A1X7U648"/>
<evidence type="ECO:0000313" key="14">
    <source>
        <dbReference type="EnsemblMetazoa" id="Aqu2.1.22999_001"/>
    </source>
</evidence>
<dbReference type="InterPro" id="IPR028082">
    <property type="entry name" value="Peripla_BP_I"/>
</dbReference>
<keyword evidence="8" id="KW-0807">Transducer</keyword>
<evidence type="ECO:0000256" key="2">
    <source>
        <dbReference type="ARBA" id="ARBA00022692"/>
    </source>
</evidence>
<name>A0A1X7U648_AMPQE</name>
<evidence type="ECO:0000256" key="12">
    <source>
        <dbReference type="SAM" id="SignalP"/>
    </source>
</evidence>
<feature type="transmembrane region" description="Helical" evidence="11">
    <location>
        <begin position="399"/>
        <end position="425"/>
    </location>
</feature>
<dbReference type="PRINTS" id="PR01176">
    <property type="entry name" value="GABABRECEPTR"/>
</dbReference>
<feature type="compositionally biased region" description="Basic and acidic residues" evidence="10">
    <location>
        <begin position="805"/>
        <end position="831"/>
    </location>
</feature>
<evidence type="ECO:0000256" key="3">
    <source>
        <dbReference type="ARBA" id="ARBA00022989"/>
    </source>
</evidence>
<accession>A0A1X7U648</accession>
<proteinExistence type="predicted"/>
<feature type="transmembrane region" description="Helical" evidence="11">
    <location>
        <begin position="530"/>
        <end position="554"/>
    </location>
</feature>
<evidence type="ECO:0000256" key="7">
    <source>
        <dbReference type="ARBA" id="ARBA00023180"/>
    </source>
</evidence>
<dbReference type="PROSITE" id="PS50259">
    <property type="entry name" value="G_PROTEIN_RECEP_F3_4"/>
    <property type="match status" value="1"/>
</dbReference>
<dbReference type="CDD" id="cd15047">
    <property type="entry name" value="7tmC_GABA-B-like"/>
    <property type="match status" value="1"/>
</dbReference>
<dbReference type="eggNOG" id="KOG1055">
    <property type="taxonomic scope" value="Eukaryota"/>
</dbReference>
<feature type="chain" id="PRO_5012801532" description="G-protein coupled receptors family 3 profile domain-containing protein" evidence="12">
    <location>
        <begin position="23"/>
        <end position="859"/>
    </location>
</feature>
<evidence type="ECO:0000256" key="9">
    <source>
        <dbReference type="SAM" id="Coils"/>
    </source>
</evidence>
<dbReference type="GO" id="GO:0038039">
    <property type="term" value="C:G protein-coupled receptor heterodimeric complex"/>
    <property type="evidence" value="ECO:0007669"/>
    <property type="project" value="TreeGrafter"/>
</dbReference>
<dbReference type="InterPro" id="IPR017978">
    <property type="entry name" value="GPCR_3_C"/>
</dbReference>
<feature type="transmembrane region" description="Helical" evidence="11">
    <location>
        <begin position="654"/>
        <end position="674"/>
    </location>
</feature>
<keyword evidence="12" id="KW-0732">Signal</keyword>
<feature type="domain" description="G-protein coupled receptors family 3 profile" evidence="13">
    <location>
        <begin position="488"/>
        <end position="680"/>
    </location>
</feature>
<dbReference type="Pfam" id="PF00003">
    <property type="entry name" value="7tm_3"/>
    <property type="match status" value="1"/>
</dbReference>
<evidence type="ECO:0000256" key="5">
    <source>
        <dbReference type="ARBA" id="ARBA00023136"/>
    </source>
</evidence>
<feature type="region of interest" description="Disordered" evidence="10">
    <location>
        <begin position="746"/>
        <end position="841"/>
    </location>
</feature>
<dbReference type="PANTHER" id="PTHR10519:SF20">
    <property type="entry name" value="G-PROTEIN COUPLED RECEPTOR 156-RELATED"/>
    <property type="match status" value="1"/>
</dbReference>
<dbReference type="InParanoid" id="A0A1X7U648"/>
<keyword evidence="5 11" id="KW-0472">Membrane</keyword>
<feature type="compositionally biased region" description="Polar residues" evidence="10">
    <location>
        <begin position="763"/>
        <end position="795"/>
    </location>
</feature>